<evidence type="ECO:0000256" key="2">
    <source>
        <dbReference type="SAM" id="Phobius"/>
    </source>
</evidence>
<feature type="compositionally biased region" description="Polar residues" evidence="1">
    <location>
        <begin position="312"/>
        <end position="332"/>
    </location>
</feature>
<sequence length="375" mass="42214">MYLRPPNLTGHQPCPSRCWMLNLADPLVQVRVTSATCSSVAIVSTLYRLFIRRKKLWVDDVTAFISMLVLMVQMIGVFVIPRSAPYNDRAWYYMVAVTFFCALWSARLSILLSLIRINPFPGQRSKLKIIAIIFPVVPLLLILQCILTCIPEHHWNTEDTIPVCSLNDANAICQLIGPYIAVQYVSLSLRNVHQFKKPTADVLADGVLLYVPTRLLMILSDKTLRTRLILIFSTCIITSLVGLAHVVETFKSEYGARIYTAIIENNIALIVCNTPIILTSIIDLKESPWEERLTGRFILDLRNLDLETMSPQIPNHTTTQDTNTNSHNSFQATSTTTNHNRNSRIIVLPPLSFPEPVALFSKSTDESCNQSPISS</sequence>
<feature type="transmembrane region" description="Helical" evidence="2">
    <location>
        <begin position="30"/>
        <end position="51"/>
    </location>
</feature>
<dbReference type="InParanoid" id="K5WWC0"/>
<dbReference type="RefSeq" id="XP_007334294.1">
    <property type="nucleotide sequence ID" value="XM_007334232.1"/>
</dbReference>
<proteinExistence type="predicted"/>
<dbReference type="eggNOG" id="ENOG502SMVQ">
    <property type="taxonomic scope" value="Eukaryota"/>
</dbReference>
<dbReference type="GeneID" id="18827727"/>
<dbReference type="PANTHER" id="PTHR33048">
    <property type="entry name" value="PTH11-LIKE INTEGRAL MEMBRANE PROTEIN (AFU_ORTHOLOGUE AFUA_5G11245)"/>
    <property type="match status" value="1"/>
</dbReference>
<evidence type="ECO:0008006" key="5">
    <source>
        <dbReference type="Google" id="ProtNLM"/>
    </source>
</evidence>
<dbReference type="Proteomes" id="UP000008493">
    <property type="component" value="Unassembled WGS sequence"/>
</dbReference>
<dbReference type="OrthoDB" id="444631at2759"/>
<keyword evidence="2" id="KW-0812">Transmembrane</keyword>
<dbReference type="AlphaFoldDB" id="K5WWC0"/>
<feature type="transmembrane region" description="Helical" evidence="2">
    <location>
        <begin position="90"/>
        <end position="115"/>
    </location>
</feature>
<evidence type="ECO:0000256" key="1">
    <source>
        <dbReference type="SAM" id="MobiDB-lite"/>
    </source>
</evidence>
<feature type="transmembrane region" description="Helical" evidence="2">
    <location>
        <begin position="228"/>
        <end position="247"/>
    </location>
</feature>
<feature type="transmembrane region" description="Helical" evidence="2">
    <location>
        <begin position="169"/>
        <end position="187"/>
    </location>
</feature>
<gene>
    <name evidence="3" type="ORF">AGABI1DRAFT_132601</name>
</gene>
<keyword evidence="4" id="KW-1185">Reference proteome</keyword>
<evidence type="ECO:0000313" key="3">
    <source>
        <dbReference type="EMBL" id="EKM75063.1"/>
    </source>
</evidence>
<dbReference type="HOGENOM" id="CLU_052841_2_1_1"/>
<dbReference type="KEGG" id="abp:AGABI1DRAFT132601"/>
<dbReference type="PANTHER" id="PTHR33048:SF47">
    <property type="entry name" value="INTEGRAL MEMBRANE PROTEIN-RELATED"/>
    <property type="match status" value="1"/>
</dbReference>
<dbReference type="OMA" id="DANAICQ"/>
<keyword evidence="2" id="KW-1133">Transmembrane helix</keyword>
<feature type="transmembrane region" description="Helical" evidence="2">
    <location>
        <begin position="63"/>
        <end position="84"/>
    </location>
</feature>
<organism evidence="3 4">
    <name type="scientific">Agaricus bisporus var. burnettii (strain JB137-S8 / ATCC MYA-4627 / FGSC 10392)</name>
    <name type="common">White button mushroom</name>
    <dbReference type="NCBI Taxonomy" id="597362"/>
    <lineage>
        <taxon>Eukaryota</taxon>
        <taxon>Fungi</taxon>
        <taxon>Dikarya</taxon>
        <taxon>Basidiomycota</taxon>
        <taxon>Agaricomycotina</taxon>
        <taxon>Agaricomycetes</taxon>
        <taxon>Agaricomycetidae</taxon>
        <taxon>Agaricales</taxon>
        <taxon>Agaricineae</taxon>
        <taxon>Agaricaceae</taxon>
        <taxon>Agaricus</taxon>
    </lineage>
</organism>
<dbReference type="EMBL" id="JH971420">
    <property type="protein sequence ID" value="EKM75063.1"/>
    <property type="molecule type" value="Genomic_DNA"/>
</dbReference>
<protein>
    <recommendedName>
        <fullName evidence="5">Integral membrane protein</fullName>
    </recommendedName>
</protein>
<accession>K5WWC0</accession>
<keyword evidence="2" id="KW-0472">Membrane</keyword>
<feature type="region of interest" description="Disordered" evidence="1">
    <location>
        <begin position="312"/>
        <end position="338"/>
    </location>
</feature>
<feature type="transmembrane region" description="Helical" evidence="2">
    <location>
        <begin position="127"/>
        <end position="149"/>
    </location>
</feature>
<evidence type="ECO:0000313" key="4">
    <source>
        <dbReference type="Proteomes" id="UP000008493"/>
    </source>
</evidence>
<name>K5WWC0_AGABU</name>
<reference evidence="4" key="1">
    <citation type="journal article" date="2012" name="Proc. Natl. Acad. Sci. U.S.A.">
        <title>Genome sequence of the button mushroom Agaricus bisporus reveals mechanisms governing adaptation to a humic-rich ecological niche.</title>
        <authorList>
            <person name="Morin E."/>
            <person name="Kohler A."/>
            <person name="Baker A.R."/>
            <person name="Foulongne-Oriol M."/>
            <person name="Lombard V."/>
            <person name="Nagy L.G."/>
            <person name="Ohm R.A."/>
            <person name="Patyshakuliyeva A."/>
            <person name="Brun A."/>
            <person name="Aerts A.L."/>
            <person name="Bailey A.M."/>
            <person name="Billette C."/>
            <person name="Coutinho P.M."/>
            <person name="Deakin G."/>
            <person name="Doddapaneni H."/>
            <person name="Floudas D."/>
            <person name="Grimwood J."/>
            <person name="Hilden K."/>
            <person name="Kuees U."/>
            <person name="LaButti K.M."/>
            <person name="Lapidus A."/>
            <person name="Lindquist E.A."/>
            <person name="Lucas S.M."/>
            <person name="Murat C."/>
            <person name="Riley R.W."/>
            <person name="Salamov A.A."/>
            <person name="Schmutz J."/>
            <person name="Subramanian V."/>
            <person name="Woesten H.A.B."/>
            <person name="Xu J."/>
            <person name="Eastwood D.C."/>
            <person name="Foster G.D."/>
            <person name="Sonnenberg A.S."/>
            <person name="Cullen D."/>
            <person name="de Vries R.P."/>
            <person name="Lundell T."/>
            <person name="Hibbett D.S."/>
            <person name="Henrissat B."/>
            <person name="Burton K.S."/>
            <person name="Kerrigan R.W."/>
            <person name="Challen M.P."/>
            <person name="Grigoriev I.V."/>
            <person name="Martin F."/>
        </authorList>
    </citation>
    <scope>NUCLEOTIDE SEQUENCE [LARGE SCALE GENOMIC DNA]</scope>
    <source>
        <strain evidence="4">JB137-S8 / ATCC MYA-4627 / FGSC 10392</strain>
    </source>
</reference>
<dbReference type="InterPro" id="IPR052337">
    <property type="entry name" value="SAT4-like"/>
</dbReference>